<dbReference type="AlphaFoldDB" id="A0AAN9GF68"/>
<keyword evidence="3" id="KW-1185">Reference proteome</keyword>
<feature type="region of interest" description="Disordered" evidence="1">
    <location>
        <begin position="104"/>
        <end position="138"/>
    </location>
</feature>
<reference evidence="2 3" key="1">
    <citation type="submission" date="2024-02" db="EMBL/GenBank/DDBJ databases">
        <title>Chromosome-scale genome assembly of the rough periwinkle Littorina saxatilis.</title>
        <authorList>
            <person name="De Jode A."/>
            <person name="Faria R."/>
            <person name="Formenti G."/>
            <person name="Sims Y."/>
            <person name="Smith T.P."/>
            <person name="Tracey A."/>
            <person name="Wood J.M.D."/>
            <person name="Zagrodzka Z.B."/>
            <person name="Johannesson K."/>
            <person name="Butlin R.K."/>
            <person name="Leder E.H."/>
        </authorList>
    </citation>
    <scope>NUCLEOTIDE SEQUENCE [LARGE SCALE GENOMIC DNA]</scope>
    <source>
        <strain evidence="2">Snail1</strain>
        <tissue evidence="2">Muscle</tissue>
    </source>
</reference>
<feature type="compositionally biased region" description="Pro residues" evidence="1">
    <location>
        <begin position="47"/>
        <end position="57"/>
    </location>
</feature>
<proteinExistence type="predicted"/>
<feature type="compositionally biased region" description="Acidic residues" evidence="1">
    <location>
        <begin position="112"/>
        <end position="124"/>
    </location>
</feature>
<accession>A0AAN9GF68</accession>
<organism evidence="2 3">
    <name type="scientific">Littorina saxatilis</name>
    <dbReference type="NCBI Taxonomy" id="31220"/>
    <lineage>
        <taxon>Eukaryota</taxon>
        <taxon>Metazoa</taxon>
        <taxon>Spiralia</taxon>
        <taxon>Lophotrochozoa</taxon>
        <taxon>Mollusca</taxon>
        <taxon>Gastropoda</taxon>
        <taxon>Caenogastropoda</taxon>
        <taxon>Littorinimorpha</taxon>
        <taxon>Littorinoidea</taxon>
        <taxon>Littorinidae</taxon>
        <taxon>Littorina</taxon>
    </lineage>
</organism>
<feature type="compositionally biased region" description="Polar residues" evidence="1">
    <location>
        <begin position="22"/>
        <end position="34"/>
    </location>
</feature>
<evidence type="ECO:0000313" key="2">
    <source>
        <dbReference type="EMBL" id="KAK7106142.1"/>
    </source>
</evidence>
<evidence type="ECO:0000313" key="3">
    <source>
        <dbReference type="Proteomes" id="UP001374579"/>
    </source>
</evidence>
<feature type="region of interest" description="Disordered" evidence="1">
    <location>
        <begin position="22"/>
        <end position="91"/>
    </location>
</feature>
<evidence type="ECO:0000256" key="1">
    <source>
        <dbReference type="SAM" id="MobiDB-lite"/>
    </source>
</evidence>
<comment type="caution">
    <text evidence="2">The sequence shown here is derived from an EMBL/GenBank/DDBJ whole genome shotgun (WGS) entry which is preliminary data.</text>
</comment>
<gene>
    <name evidence="2" type="ORF">V1264_017433</name>
</gene>
<dbReference type="Proteomes" id="UP001374579">
    <property type="component" value="Unassembled WGS sequence"/>
</dbReference>
<feature type="region of interest" description="Disordered" evidence="1">
    <location>
        <begin position="150"/>
        <end position="177"/>
    </location>
</feature>
<sequence length="520" mass="60031">MEVRNKEAFWTHNKDTLIRIRSQLSTHGKNTPANRRTPPSRFGRKTAPPPRQTPFHPPYGKYRRTPSPYLPQVEDFPVKGPSTPPLRGNKYEIVPPVIPKIAFGRSKPDYDSWGEESDDEDDDEDRKRRLYKPKLYPQPSPVVMGAPFGMYYPPPPPKGGKSKRKKDRKTPAIRGYKDMYDDRRDYQAVAKPKNKKKRRRAPQQQMPMFGGFMPMPMMPMPMMSFDDDGKYKYIYDDEESSEDDMAYDNPLYLPTLYSCEDIMSDGIRDLADDIVREVTTELNEEYMESKLPKRDPLEDFLTTLLDDAVDLGLRDVVRECVIEMAQSYMTDETANNVYLELLHEELHRVIPGVLDDVHFDIVAMEFIEEEVIAAEAEEEAASVAAEMLQHYDNKITRRELKEVSKKANGLLGDSLLMNYMLSVIARQGKIWTQDDHNNRYLDDLIVNLAMEQFFNVQKSKDKTLDNKPLKKLHEKAFTEVAVDVCLAQLTMSLDEDLADVDEFERGIVDETARTIPLSYS</sequence>
<name>A0AAN9GF68_9CAEN</name>
<protein>
    <submittedName>
        <fullName evidence="2">Uncharacterized protein</fullName>
    </submittedName>
</protein>
<dbReference type="EMBL" id="JBAMIC010000007">
    <property type="protein sequence ID" value="KAK7106142.1"/>
    <property type="molecule type" value="Genomic_DNA"/>
</dbReference>